<organism evidence="8 9">
    <name type="scientific">Opisthorchis felineus</name>
    <dbReference type="NCBI Taxonomy" id="147828"/>
    <lineage>
        <taxon>Eukaryota</taxon>
        <taxon>Metazoa</taxon>
        <taxon>Spiralia</taxon>
        <taxon>Lophotrochozoa</taxon>
        <taxon>Platyhelminthes</taxon>
        <taxon>Trematoda</taxon>
        <taxon>Digenea</taxon>
        <taxon>Opisthorchiida</taxon>
        <taxon>Opisthorchiata</taxon>
        <taxon>Opisthorchiidae</taxon>
        <taxon>Opisthorchis</taxon>
    </lineage>
</organism>
<feature type="region of interest" description="Disordered" evidence="5">
    <location>
        <begin position="1"/>
        <end position="25"/>
    </location>
</feature>
<gene>
    <name evidence="8" type="ORF">CRM22_000402</name>
</gene>
<accession>A0A4S2MFH1</accession>
<evidence type="ECO:0000256" key="3">
    <source>
        <dbReference type="ARBA" id="ARBA00022989"/>
    </source>
</evidence>
<dbReference type="SUPFAM" id="SSF103473">
    <property type="entry name" value="MFS general substrate transporter"/>
    <property type="match status" value="1"/>
</dbReference>
<feature type="transmembrane region" description="Helical" evidence="6">
    <location>
        <begin position="106"/>
        <end position="127"/>
    </location>
</feature>
<keyword evidence="2 6" id="KW-0812">Transmembrane</keyword>
<evidence type="ECO:0000256" key="1">
    <source>
        <dbReference type="ARBA" id="ARBA00004141"/>
    </source>
</evidence>
<dbReference type="STRING" id="147828.A0A4S2MFH1"/>
<evidence type="ECO:0000256" key="4">
    <source>
        <dbReference type="ARBA" id="ARBA00023136"/>
    </source>
</evidence>
<feature type="transmembrane region" description="Helical" evidence="6">
    <location>
        <begin position="67"/>
        <end position="94"/>
    </location>
</feature>
<comment type="subcellular location">
    <subcellularLocation>
        <location evidence="1">Membrane</location>
        <topology evidence="1">Multi-pass membrane protein</topology>
    </subcellularLocation>
</comment>
<comment type="caution">
    <text evidence="8">The sequence shown here is derived from an EMBL/GenBank/DDBJ whole genome shotgun (WGS) entry which is preliminary data.</text>
</comment>
<dbReference type="InterPro" id="IPR051068">
    <property type="entry name" value="MFS_Domain-Containing_Protein"/>
</dbReference>
<dbReference type="GO" id="GO:0016020">
    <property type="term" value="C:membrane"/>
    <property type="evidence" value="ECO:0007669"/>
    <property type="project" value="UniProtKB-SubCell"/>
</dbReference>
<dbReference type="InterPro" id="IPR011701">
    <property type="entry name" value="MFS"/>
</dbReference>
<keyword evidence="3 6" id="KW-1133">Transmembrane helix</keyword>
<feature type="transmembrane region" description="Helical" evidence="6">
    <location>
        <begin position="139"/>
        <end position="157"/>
    </location>
</feature>
<feature type="transmembrane region" description="Helical" evidence="6">
    <location>
        <begin position="418"/>
        <end position="441"/>
    </location>
</feature>
<dbReference type="Gene3D" id="1.20.1250.20">
    <property type="entry name" value="MFS general substrate transporter like domains"/>
    <property type="match status" value="1"/>
</dbReference>
<reference evidence="8 9" key="1">
    <citation type="journal article" date="2019" name="BMC Genomics">
        <title>New insights from Opisthorchis felineus genome: update on genomics of the epidemiologically important liver flukes.</title>
        <authorList>
            <person name="Ershov N.I."/>
            <person name="Mordvinov V.A."/>
            <person name="Prokhortchouk E.B."/>
            <person name="Pakharukova M.Y."/>
            <person name="Gunbin K.V."/>
            <person name="Ustyantsev K."/>
            <person name="Genaev M.A."/>
            <person name="Blinov A.G."/>
            <person name="Mazur A."/>
            <person name="Boulygina E."/>
            <person name="Tsygankova S."/>
            <person name="Khrameeva E."/>
            <person name="Chekanov N."/>
            <person name="Fan G."/>
            <person name="Xiao A."/>
            <person name="Zhang H."/>
            <person name="Xu X."/>
            <person name="Yang H."/>
            <person name="Solovyev V."/>
            <person name="Lee S.M."/>
            <person name="Liu X."/>
            <person name="Afonnikov D.A."/>
            <person name="Skryabin K.G."/>
        </authorList>
    </citation>
    <scope>NUCLEOTIDE SEQUENCE [LARGE SCALE GENOMIC DNA]</scope>
    <source>
        <strain evidence="8">AK-0245</strain>
        <tissue evidence="8">Whole organism</tissue>
    </source>
</reference>
<feature type="transmembrane region" description="Helical" evidence="6">
    <location>
        <begin position="389"/>
        <end position="412"/>
    </location>
</feature>
<dbReference type="Proteomes" id="UP000308267">
    <property type="component" value="Unassembled WGS sequence"/>
</dbReference>
<dbReference type="PROSITE" id="PS50850">
    <property type="entry name" value="MFS"/>
    <property type="match status" value="1"/>
</dbReference>
<dbReference type="PANTHER" id="PTHR23510:SF16">
    <property type="entry name" value="MAJOR FACILITATOR SUPERFAMILY (MFS) PROFILE DOMAIN-CONTAINING PROTEIN"/>
    <property type="match status" value="1"/>
</dbReference>
<evidence type="ECO:0000259" key="7">
    <source>
        <dbReference type="PROSITE" id="PS50850"/>
    </source>
</evidence>
<evidence type="ECO:0000313" key="8">
    <source>
        <dbReference type="EMBL" id="TGZ75393.1"/>
    </source>
</evidence>
<feature type="transmembrane region" description="Helical" evidence="6">
    <location>
        <begin position="361"/>
        <end position="382"/>
    </location>
</feature>
<dbReference type="GO" id="GO:0022857">
    <property type="term" value="F:transmembrane transporter activity"/>
    <property type="evidence" value="ECO:0007669"/>
    <property type="project" value="InterPro"/>
</dbReference>
<feature type="transmembrane region" description="Helical" evidence="6">
    <location>
        <begin position="194"/>
        <end position="217"/>
    </location>
</feature>
<feature type="domain" description="Major facilitator superfamily (MFS) profile" evidence="7">
    <location>
        <begin position="69"/>
        <end position="510"/>
    </location>
</feature>
<keyword evidence="4 6" id="KW-0472">Membrane</keyword>
<feature type="transmembrane region" description="Helical" evidence="6">
    <location>
        <begin position="461"/>
        <end position="481"/>
    </location>
</feature>
<dbReference type="EMBL" id="SJOL01000750">
    <property type="protein sequence ID" value="TGZ75393.1"/>
    <property type="molecule type" value="Genomic_DNA"/>
</dbReference>
<dbReference type="InterPro" id="IPR036259">
    <property type="entry name" value="MFS_trans_sf"/>
</dbReference>
<feature type="transmembrane region" description="Helical" evidence="6">
    <location>
        <begin position="487"/>
        <end position="506"/>
    </location>
</feature>
<dbReference type="OrthoDB" id="370281at2759"/>
<protein>
    <recommendedName>
        <fullName evidence="7">Major facilitator superfamily (MFS) profile domain-containing protein</fullName>
    </recommendedName>
</protein>
<feature type="transmembrane region" description="Helical" evidence="6">
    <location>
        <begin position="319"/>
        <end position="341"/>
    </location>
</feature>
<name>A0A4S2MFH1_OPIFE</name>
<dbReference type="AlphaFoldDB" id="A0A4S2MFH1"/>
<evidence type="ECO:0000313" key="9">
    <source>
        <dbReference type="Proteomes" id="UP000308267"/>
    </source>
</evidence>
<evidence type="ECO:0000256" key="6">
    <source>
        <dbReference type="SAM" id="Phobius"/>
    </source>
</evidence>
<evidence type="ECO:0000256" key="2">
    <source>
        <dbReference type="ARBA" id="ARBA00022692"/>
    </source>
</evidence>
<dbReference type="PANTHER" id="PTHR23510">
    <property type="entry name" value="INNER MEMBRANE TRANSPORT PROTEIN YAJR"/>
    <property type="match status" value="1"/>
</dbReference>
<sequence>MTVADVHSCPTQEQLGEAKPRHQRQVSDVSISSIPEAITSNIPTSNGKSLIRRCCISCRQAMWSHKVWMCFTASTWGFLSSVERAVILPTLWLYLKGYWGLEAATMYYGVTMAAFSLSILVMTPVYGWASYAGIRVKTLLLLANLLEVIGNTIYLFAGSPMAVLMGRLISGIGASCEPPLYADIVRATHRDERTTYIIILLLTRQIGLIFGPSFTLMMDKMDYHVANITVSVYNGPGLLMAILWIIHSLVIIVSYPNVDKNGRLVVTEGTSGCRVLCDPRYWFDNTGSSEDLQPMLVEKQDITPNRLGVQIRGVSLKTYCTYPILSLYAVTFATYFCFMGLEAVLPPVANRIFGWSEVQTSYVYLAASVLIIFVVIVLRILNSFYTDRVLLLSGLIIMVLSYLWLSTVVYFLPNIDKALGVTLLLIGIAIHVVGLPFAFAYSESLYTKVAPVADMDRAQSIFRTVLNVAFLIGPYVGGTLINTPALVFISMSLISLLPMLLVMYRFHDFSVSDRQLVSSDMDVEVAKES</sequence>
<proteinExistence type="predicted"/>
<keyword evidence="9" id="KW-1185">Reference proteome</keyword>
<dbReference type="Pfam" id="PF07690">
    <property type="entry name" value="MFS_1"/>
    <property type="match status" value="1"/>
</dbReference>
<dbReference type="InterPro" id="IPR020846">
    <property type="entry name" value="MFS_dom"/>
</dbReference>
<feature type="transmembrane region" description="Helical" evidence="6">
    <location>
        <begin position="237"/>
        <end position="255"/>
    </location>
</feature>
<evidence type="ECO:0000256" key="5">
    <source>
        <dbReference type="SAM" id="MobiDB-lite"/>
    </source>
</evidence>